<proteinExistence type="inferred from homology"/>
<dbReference type="InterPro" id="IPR024079">
    <property type="entry name" value="MetalloPept_cat_dom_sf"/>
</dbReference>
<evidence type="ECO:0000256" key="10">
    <source>
        <dbReference type="SAM" id="SignalP"/>
    </source>
</evidence>
<keyword evidence="5 10" id="KW-0732">Signal</keyword>
<evidence type="ECO:0000256" key="4">
    <source>
        <dbReference type="ARBA" id="ARBA00022723"/>
    </source>
</evidence>
<keyword evidence="6" id="KW-0378">Hydrolase</keyword>
<keyword evidence="9" id="KW-1015">Disulfide bond</keyword>
<organism evidence="12 13">
    <name type="scientific">Colletotrichum salicis</name>
    <dbReference type="NCBI Taxonomy" id="1209931"/>
    <lineage>
        <taxon>Eukaryota</taxon>
        <taxon>Fungi</taxon>
        <taxon>Dikarya</taxon>
        <taxon>Ascomycota</taxon>
        <taxon>Pezizomycotina</taxon>
        <taxon>Sordariomycetes</taxon>
        <taxon>Hypocreomycetidae</taxon>
        <taxon>Glomerellales</taxon>
        <taxon>Glomerellaceae</taxon>
        <taxon>Colletotrichum</taxon>
        <taxon>Colletotrichum acutatum species complex</taxon>
    </lineage>
</organism>
<dbReference type="Proteomes" id="UP000070121">
    <property type="component" value="Unassembled WGS sequence"/>
</dbReference>
<accession>A0A135SAC4</accession>
<dbReference type="GO" id="GO:0008237">
    <property type="term" value="F:metallopeptidase activity"/>
    <property type="evidence" value="ECO:0007669"/>
    <property type="project" value="UniProtKB-KW"/>
</dbReference>
<keyword evidence="4" id="KW-0479">Metal-binding</keyword>
<dbReference type="GO" id="GO:0006508">
    <property type="term" value="P:proteolysis"/>
    <property type="evidence" value="ECO:0007669"/>
    <property type="project" value="UniProtKB-KW"/>
</dbReference>
<evidence type="ECO:0000256" key="9">
    <source>
        <dbReference type="ARBA" id="ARBA00023157"/>
    </source>
</evidence>
<keyword evidence="3 12" id="KW-0645">Protease</keyword>
<gene>
    <name evidence="12" type="ORF">CSAL01_09054</name>
</gene>
<evidence type="ECO:0000256" key="3">
    <source>
        <dbReference type="ARBA" id="ARBA00022670"/>
    </source>
</evidence>
<feature type="signal peptide" evidence="10">
    <location>
        <begin position="1"/>
        <end position="22"/>
    </location>
</feature>
<dbReference type="Pfam" id="PF05572">
    <property type="entry name" value="Peptidase_M43"/>
    <property type="match status" value="1"/>
</dbReference>
<comment type="caution">
    <text evidence="12">The sequence shown here is derived from an EMBL/GenBank/DDBJ whole genome shotgun (WGS) entry which is preliminary data.</text>
</comment>
<dbReference type="SUPFAM" id="SSF55486">
    <property type="entry name" value="Metalloproteases ('zincins'), catalytic domain"/>
    <property type="match status" value="1"/>
</dbReference>
<sequence>MIFHTMMLSIFGMASLVSVALAQASERSSLNTARDPLNWCGQGDKAHGIGREDDLAALEAFSKRSLNLEQDSIHVPVKVFLVGTEEQRKSVKNKHEIQLIGTTLEEGYAKHGIIFGPIETYEVANDAYADMNHMENRYTRTRIMQQSLRIGGPETLNLYIVPKLNTGLLGYASFPDLLTGAIVVPGAQGTSFGGDGIVIGYSAMDGPLFNKAVIHEIGHWLGLFHPFQGGCAVPNGDYVPDTPQSRHENFACKRKDTCPGFPGEDLVWNYMAYSMCDEDLSFTAGQVLFMRQSWHSYRDPKTRDLPADANVPIRTTPNKDMIVRSRFSQ</sequence>
<evidence type="ECO:0000259" key="11">
    <source>
        <dbReference type="Pfam" id="PF05572"/>
    </source>
</evidence>
<comment type="function">
    <text evidence="1">Secreted metalloproteinase that allows assimilation of proteinaceous substrates.</text>
</comment>
<evidence type="ECO:0000256" key="5">
    <source>
        <dbReference type="ARBA" id="ARBA00022729"/>
    </source>
</evidence>
<reference evidence="12 13" key="1">
    <citation type="submission" date="2014-02" db="EMBL/GenBank/DDBJ databases">
        <title>The genome sequence of Colletotrichum salicis CBS 607.94.</title>
        <authorList>
            <person name="Baroncelli R."/>
            <person name="Thon M.R."/>
        </authorList>
    </citation>
    <scope>NUCLEOTIDE SEQUENCE [LARGE SCALE GENOMIC DNA]</scope>
    <source>
        <strain evidence="12 13">CBS 607.94</strain>
    </source>
</reference>
<evidence type="ECO:0000313" key="13">
    <source>
        <dbReference type="Proteomes" id="UP000070121"/>
    </source>
</evidence>
<evidence type="ECO:0000256" key="1">
    <source>
        <dbReference type="ARBA" id="ARBA00003174"/>
    </source>
</evidence>
<dbReference type="GO" id="GO:0046872">
    <property type="term" value="F:metal ion binding"/>
    <property type="evidence" value="ECO:0007669"/>
    <property type="project" value="UniProtKB-KW"/>
</dbReference>
<name>A0A135SAC4_9PEZI</name>
<dbReference type="Gene3D" id="3.40.390.10">
    <property type="entry name" value="Collagenase (Catalytic Domain)"/>
    <property type="match status" value="1"/>
</dbReference>
<dbReference type="EMBL" id="JFFI01002461">
    <property type="protein sequence ID" value="KXH32862.1"/>
    <property type="molecule type" value="Genomic_DNA"/>
</dbReference>
<evidence type="ECO:0000256" key="8">
    <source>
        <dbReference type="ARBA" id="ARBA00023049"/>
    </source>
</evidence>
<dbReference type="PANTHER" id="PTHR47466">
    <property type="match status" value="1"/>
</dbReference>
<keyword evidence="13" id="KW-1185">Reference proteome</keyword>
<dbReference type="OrthoDB" id="536211at2759"/>
<evidence type="ECO:0000256" key="6">
    <source>
        <dbReference type="ARBA" id="ARBA00022801"/>
    </source>
</evidence>
<keyword evidence="7" id="KW-0862">Zinc</keyword>
<feature type="chain" id="PRO_5007802005" evidence="10">
    <location>
        <begin position="23"/>
        <end position="329"/>
    </location>
</feature>
<evidence type="ECO:0000256" key="2">
    <source>
        <dbReference type="ARBA" id="ARBA00008721"/>
    </source>
</evidence>
<evidence type="ECO:0000256" key="7">
    <source>
        <dbReference type="ARBA" id="ARBA00022833"/>
    </source>
</evidence>
<protein>
    <submittedName>
        <fullName evidence="12">Metalloprotease 1</fullName>
    </submittedName>
</protein>
<evidence type="ECO:0000313" key="12">
    <source>
        <dbReference type="EMBL" id="KXH32862.1"/>
    </source>
</evidence>
<keyword evidence="8 12" id="KW-0482">Metalloprotease</keyword>
<comment type="similarity">
    <text evidence="2">Belongs to the peptidase M43B family.</text>
</comment>
<dbReference type="PANTHER" id="PTHR47466:SF1">
    <property type="entry name" value="METALLOPROTEASE MEP1 (AFU_ORTHOLOGUE AFUA_1G07730)-RELATED"/>
    <property type="match status" value="1"/>
</dbReference>
<dbReference type="InterPro" id="IPR008754">
    <property type="entry name" value="Peptidase_M43"/>
</dbReference>
<feature type="domain" description="Peptidase M43 pregnancy-associated plasma-A" evidence="11">
    <location>
        <begin position="209"/>
        <end position="292"/>
    </location>
</feature>
<dbReference type="AlphaFoldDB" id="A0A135SAC4"/>